<gene>
    <name evidence="6" type="ORF">NONO_c35070</name>
</gene>
<protein>
    <submittedName>
        <fullName evidence="6">Putative transcriptional regulator</fullName>
    </submittedName>
</protein>
<dbReference type="HOGENOM" id="CLU_049704_1_1_11"/>
<proteinExistence type="predicted"/>
<accession>W5TGJ5</accession>
<dbReference type="GO" id="GO:0003700">
    <property type="term" value="F:DNA-binding transcription factor activity"/>
    <property type="evidence" value="ECO:0007669"/>
    <property type="project" value="InterPro"/>
</dbReference>
<name>W5TGJ5_9NOCA</name>
<dbReference type="AlphaFoldDB" id="W5TGJ5"/>
<feature type="domain" description="HTH araC/xylS-type" evidence="5">
    <location>
        <begin position="215"/>
        <end position="316"/>
    </location>
</feature>
<dbReference type="InterPro" id="IPR009057">
    <property type="entry name" value="Homeodomain-like_sf"/>
</dbReference>
<dbReference type="PATRIC" id="fig|1415166.3.peg.3597"/>
<dbReference type="SUPFAM" id="SSF46689">
    <property type="entry name" value="Homeodomain-like"/>
    <property type="match status" value="1"/>
</dbReference>
<dbReference type="PROSITE" id="PS01124">
    <property type="entry name" value="HTH_ARAC_FAMILY_2"/>
    <property type="match status" value="1"/>
</dbReference>
<evidence type="ECO:0000256" key="4">
    <source>
        <dbReference type="SAM" id="MobiDB-lite"/>
    </source>
</evidence>
<dbReference type="PANTHER" id="PTHR46796">
    <property type="entry name" value="HTH-TYPE TRANSCRIPTIONAL ACTIVATOR RHAS-RELATED"/>
    <property type="match status" value="1"/>
</dbReference>
<keyword evidence="7" id="KW-1185">Reference proteome</keyword>
<dbReference type="EMBL" id="CP006850">
    <property type="protein sequence ID" value="AHH18294.1"/>
    <property type="molecule type" value="Genomic_DNA"/>
</dbReference>
<dbReference type="eggNOG" id="COG2207">
    <property type="taxonomic scope" value="Bacteria"/>
</dbReference>
<keyword evidence="3" id="KW-0804">Transcription</keyword>
<keyword evidence="2" id="KW-0238">DNA-binding</keyword>
<evidence type="ECO:0000256" key="1">
    <source>
        <dbReference type="ARBA" id="ARBA00023015"/>
    </source>
</evidence>
<dbReference type="Pfam" id="PF12833">
    <property type="entry name" value="HTH_18"/>
    <property type="match status" value="1"/>
</dbReference>
<dbReference type="InterPro" id="IPR050204">
    <property type="entry name" value="AraC_XylS_family_regulators"/>
</dbReference>
<evidence type="ECO:0000313" key="7">
    <source>
        <dbReference type="Proteomes" id="UP000019150"/>
    </source>
</evidence>
<dbReference type="PANTHER" id="PTHR46796:SF6">
    <property type="entry name" value="ARAC SUBFAMILY"/>
    <property type="match status" value="1"/>
</dbReference>
<dbReference type="Proteomes" id="UP000019150">
    <property type="component" value="Chromosome"/>
</dbReference>
<evidence type="ECO:0000259" key="5">
    <source>
        <dbReference type="PROSITE" id="PS01124"/>
    </source>
</evidence>
<sequence length="325" mass="35002">MGRDDQAVGFLGAAGPSDTDGSGDRPSLPSRPRTIEDNDQRANTNATVRVVELGRASVHHISFYATSPAVHVLPSRPGHTAIVVGRQGLLGLGTSAPDHHILVGQGDLVACDNTRPLTMQRSSRSAGVVILIVPVPMRPDKRPALLIRADAAGSNVVELMRGFLDRILTSAPMFSAAQARHIEAAAMNLAAALAEGQGSSGQTTKPDTQQDQLLAQVLGYIDAKLSDPGMTSGQVAAAHHISVRHLQRLFKAVDSTPSAWIRRCRLEACRRELRDPALRTLSIQEVGVRNGFLLASDFSRAFRGQYGMPPGKFRDEWYEPDADRQ</sequence>
<dbReference type="GO" id="GO:0043565">
    <property type="term" value="F:sequence-specific DNA binding"/>
    <property type="evidence" value="ECO:0007669"/>
    <property type="project" value="InterPro"/>
</dbReference>
<evidence type="ECO:0000256" key="2">
    <source>
        <dbReference type="ARBA" id="ARBA00023125"/>
    </source>
</evidence>
<dbReference type="STRING" id="1415166.NONO_c35070"/>
<feature type="region of interest" description="Disordered" evidence="4">
    <location>
        <begin position="1"/>
        <end position="43"/>
    </location>
</feature>
<dbReference type="Gene3D" id="1.10.10.60">
    <property type="entry name" value="Homeodomain-like"/>
    <property type="match status" value="1"/>
</dbReference>
<keyword evidence="1" id="KW-0805">Transcription regulation</keyword>
<dbReference type="SMART" id="SM00342">
    <property type="entry name" value="HTH_ARAC"/>
    <property type="match status" value="1"/>
</dbReference>
<organism evidence="6 7">
    <name type="scientific">Nocardia nova SH22a</name>
    <dbReference type="NCBI Taxonomy" id="1415166"/>
    <lineage>
        <taxon>Bacteria</taxon>
        <taxon>Bacillati</taxon>
        <taxon>Actinomycetota</taxon>
        <taxon>Actinomycetes</taxon>
        <taxon>Mycobacteriales</taxon>
        <taxon>Nocardiaceae</taxon>
        <taxon>Nocardia</taxon>
    </lineage>
</organism>
<evidence type="ECO:0000256" key="3">
    <source>
        <dbReference type="ARBA" id="ARBA00023163"/>
    </source>
</evidence>
<evidence type="ECO:0000313" key="6">
    <source>
        <dbReference type="EMBL" id="AHH18294.1"/>
    </source>
</evidence>
<dbReference type="InterPro" id="IPR018060">
    <property type="entry name" value="HTH_AraC"/>
</dbReference>
<dbReference type="KEGG" id="nno:NONO_c35070"/>
<reference evidence="6 7" key="1">
    <citation type="journal article" date="2014" name="Appl. Environ. Microbiol.">
        <title>Insights into the Microbial Degradation of Rubber and Gutta-Percha by Analysis of the Complete Genome of Nocardia nova SH22a.</title>
        <authorList>
            <person name="Luo Q."/>
            <person name="Hiessl S."/>
            <person name="Poehlein A."/>
            <person name="Daniel R."/>
            <person name="Steinbuchel A."/>
        </authorList>
    </citation>
    <scope>NUCLEOTIDE SEQUENCE [LARGE SCALE GENOMIC DNA]</scope>
    <source>
        <strain evidence="6">SH22a</strain>
    </source>
</reference>